<dbReference type="NCBIfam" id="TIGR00791">
    <property type="entry name" value="gntP"/>
    <property type="match status" value="1"/>
</dbReference>
<feature type="transmembrane region" description="Helical" evidence="1">
    <location>
        <begin position="6"/>
        <end position="22"/>
    </location>
</feature>
<evidence type="ECO:0000313" key="3">
    <source>
        <dbReference type="Proteomes" id="UP000092596"/>
    </source>
</evidence>
<sequence length="468" mass="47097">MSTGALVAVLLAAIALIVVLIVKFKMHGSLALVIAALAVALVTGVKLSDIADVIEGGVGGTLGFLVLIIGFGAVLGKMLEVTGGAERLATSLVQAFGEKRAPLAMAVLGLLAGIPVFVEVGFVLLVPLVFVVAKKAGISRVIVGVPLAISLMTVHCILPPHPAATAIAGTLGADVGMVIMLGLVVATASALVAGPIFARFVLPALDVRATVASGPGEPTIPGNATGVSSADAAVVESRLTDAEAEHSLPGFWITLLTILLLLIIMVGRTVLLIFIDDSSTLGGVVSFVGNPITALLISVLFSYVSLGLSRGMKLTSISEITDSAFGPIGGVLLIIGAGGGFNAVLEASGIAEALADSLGQLPVSPVIVAWLVALLLHFAVGSATVAMISAAGIVLPMLAANPDLSPEILALAIGAGAIGLTQVTDSLFWMYKEYMQISVADAFKTLTLGTTISSVVALGAVLALSIPF</sequence>
<dbReference type="STRING" id="1630135.DAD186_04330"/>
<feature type="transmembrane region" description="Helical" evidence="1">
    <location>
        <begin position="178"/>
        <end position="198"/>
    </location>
</feature>
<keyword evidence="1" id="KW-1133">Transmembrane helix</keyword>
<name>A0A1B0ZGB0_9MICO</name>
<dbReference type="Proteomes" id="UP000092596">
    <property type="component" value="Chromosome"/>
</dbReference>
<accession>A0A1B0ZGB0</accession>
<keyword evidence="1" id="KW-0472">Membrane</keyword>
<feature type="transmembrane region" description="Helical" evidence="1">
    <location>
        <begin position="366"/>
        <end position="388"/>
    </location>
</feature>
<reference evidence="2 3" key="1">
    <citation type="submission" date="2015-06" db="EMBL/GenBank/DDBJ databases">
        <title>Investigation of pathophysiology for high-risk pregnancy and development of treatment modality based on it.</title>
        <authorList>
            <person name="Kim B.-C."/>
            <person name="Lim S."/>
        </authorList>
    </citation>
    <scope>NUCLEOTIDE SEQUENCE [LARGE SCALE GENOMIC DNA]</scope>
    <source>
        <strain evidence="2 3">AD1-86</strain>
    </source>
</reference>
<protein>
    <recommendedName>
        <fullName evidence="4">Gluconate:H+ symporter (GntP) family transporter</fullName>
    </recommendedName>
</protein>
<dbReference type="AlphaFoldDB" id="A0A1B0ZGB0"/>
<feature type="transmembrane region" description="Helical" evidence="1">
    <location>
        <begin position="138"/>
        <end position="158"/>
    </location>
</feature>
<dbReference type="PIRSF" id="PIRSF002746">
    <property type="entry name" value="Gluconate_transporter"/>
    <property type="match status" value="1"/>
</dbReference>
<dbReference type="PANTHER" id="PTHR30354:SF6">
    <property type="entry name" value="D-SERINE TRANSPORTER DSDX"/>
    <property type="match status" value="1"/>
</dbReference>
<proteinExistence type="predicted"/>
<feature type="transmembrane region" description="Helical" evidence="1">
    <location>
        <begin position="251"/>
        <end position="274"/>
    </location>
</feature>
<keyword evidence="1" id="KW-0812">Transmembrane</keyword>
<dbReference type="RefSeq" id="WP_065247315.1">
    <property type="nucleotide sequence ID" value="NZ_CP012117.1"/>
</dbReference>
<gene>
    <name evidence="2" type="ORF">DAD186_04330</name>
</gene>
<dbReference type="PANTHER" id="PTHR30354">
    <property type="entry name" value="GNT FAMILY GLUCONATE TRANSPORTER"/>
    <property type="match status" value="1"/>
</dbReference>
<evidence type="ECO:0000313" key="2">
    <source>
        <dbReference type="EMBL" id="ANP26988.1"/>
    </source>
</evidence>
<feature type="transmembrane region" description="Helical" evidence="1">
    <location>
        <begin position="443"/>
        <end position="466"/>
    </location>
</feature>
<dbReference type="GO" id="GO:0015128">
    <property type="term" value="F:gluconate transmembrane transporter activity"/>
    <property type="evidence" value="ECO:0007669"/>
    <property type="project" value="InterPro"/>
</dbReference>
<dbReference type="KEGG" id="dva:DAD186_04330"/>
<feature type="transmembrane region" description="Helical" evidence="1">
    <location>
        <begin position="103"/>
        <end position="132"/>
    </location>
</feature>
<dbReference type="PATRIC" id="fig|1630135.4.peg.434"/>
<feature type="transmembrane region" description="Helical" evidence="1">
    <location>
        <begin position="60"/>
        <end position="82"/>
    </location>
</feature>
<feature type="transmembrane region" description="Helical" evidence="1">
    <location>
        <begin position="281"/>
        <end position="304"/>
    </location>
</feature>
<evidence type="ECO:0008006" key="4">
    <source>
        <dbReference type="Google" id="ProtNLM"/>
    </source>
</evidence>
<feature type="transmembrane region" description="Helical" evidence="1">
    <location>
        <begin position="324"/>
        <end position="345"/>
    </location>
</feature>
<feature type="transmembrane region" description="Helical" evidence="1">
    <location>
        <begin position="408"/>
        <end position="431"/>
    </location>
</feature>
<dbReference type="EMBL" id="CP012117">
    <property type="protein sequence ID" value="ANP26988.1"/>
    <property type="molecule type" value="Genomic_DNA"/>
</dbReference>
<feature type="transmembrane region" description="Helical" evidence="1">
    <location>
        <begin position="29"/>
        <end position="48"/>
    </location>
</feature>
<organism evidence="2 3">
    <name type="scientific">Dermabacter vaginalis</name>
    <dbReference type="NCBI Taxonomy" id="1630135"/>
    <lineage>
        <taxon>Bacteria</taxon>
        <taxon>Bacillati</taxon>
        <taxon>Actinomycetota</taxon>
        <taxon>Actinomycetes</taxon>
        <taxon>Micrococcales</taxon>
        <taxon>Dermabacteraceae</taxon>
        <taxon>Dermabacter</taxon>
    </lineage>
</organism>
<dbReference type="Pfam" id="PF02447">
    <property type="entry name" value="GntP_permease"/>
    <property type="match status" value="1"/>
</dbReference>
<dbReference type="InterPro" id="IPR003474">
    <property type="entry name" value="Glcn_transporter"/>
</dbReference>
<dbReference type="GO" id="GO:0005886">
    <property type="term" value="C:plasma membrane"/>
    <property type="evidence" value="ECO:0007669"/>
    <property type="project" value="TreeGrafter"/>
</dbReference>
<evidence type="ECO:0000256" key="1">
    <source>
        <dbReference type="SAM" id="Phobius"/>
    </source>
</evidence>